<gene>
    <name evidence="1" type="ORF">C8E83_2289</name>
</gene>
<comment type="caution">
    <text evidence="1">The sequence shown here is derived from an EMBL/GenBank/DDBJ whole genome shotgun (WGS) entry which is preliminary data.</text>
</comment>
<dbReference type="EMBL" id="RBKS01000001">
    <property type="protein sequence ID" value="RKR75151.1"/>
    <property type="molecule type" value="Genomic_DNA"/>
</dbReference>
<organism evidence="1 2">
    <name type="scientific">Frondihabitans australicus</name>
    <dbReference type="NCBI Taxonomy" id="386892"/>
    <lineage>
        <taxon>Bacteria</taxon>
        <taxon>Bacillati</taxon>
        <taxon>Actinomycetota</taxon>
        <taxon>Actinomycetes</taxon>
        <taxon>Micrococcales</taxon>
        <taxon>Microbacteriaceae</taxon>
        <taxon>Frondihabitans</taxon>
    </lineage>
</organism>
<accession>A0A495IIM3</accession>
<evidence type="ECO:0000313" key="2">
    <source>
        <dbReference type="Proteomes" id="UP000280008"/>
    </source>
</evidence>
<protein>
    <recommendedName>
        <fullName evidence="3">Nucleotidyltransferase-like protein</fullName>
    </recommendedName>
</protein>
<evidence type="ECO:0000313" key="1">
    <source>
        <dbReference type="EMBL" id="RKR75151.1"/>
    </source>
</evidence>
<sequence length="281" mass="30312">MPSGESANGIAPEFVAARRALLDVIDLLRDQLPGIVLVGAQAVYARAPQNQSRQVTYTTDSDLALDPDLLTDVPNIGALLLAAGYQRHSSPGRFFSPDGIPIDLMVPDGALPRSSRRTAVLAGQSPSTARRTAGLEAALFDNSLMMIRSFESDERQEEIRVAGPASLVVAKIVKIRERLGSARVDRVISKDAGDVLRLLRLCDATTIGTRMAELVRLPTLTDIVTATVAAIHDDLSDPRSRLVALATEEFEGFEPPSQVETAFRVLGGRLHDAYTDKAQMN</sequence>
<keyword evidence="2" id="KW-1185">Reference proteome</keyword>
<proteinExistence type="predicted"/>
<reference evidence="1 2" key="1">
    <citation type="submission" date="2018-10" db="EMBL/GenBank/DDBJ databases">
        <title>Sequencing the genomes of 1000 actinobacteria strains.</title>
        <authorList>
            <person name="Klenk H.-P."/>
        </authorList>
    </citation>
    <scope>NUCLEOTIDE SEQUENCE [LARGE SCALE GENOMIC DNA]</scope>
    <source>
        <strain evidence="1 2">DSM 17894</strain>
    </source>
</reference>
<evidence type="ECO:0008006" key="3">
    <source>
        <dbReference type="Google" id="ProtNLM"/>
    </source>
</evidence>
<dbReference type="AlphaFoldDB" id="A0A495IIM3"/>
<name>A0A495IIM3_9MICO</name>
<dbReference type="Proteomes" id="UP000280008">
    <property type="component" value="Unassembled WGS sequence"/>
</dbReference>